<protein>
    <submittedName>
        <fullName evidence="1">Lipoprotein, putative</fullName>
    </submittedName>
</protein>
<reference evidence="1 2" key="2">
    <citation type="journal article" date="2012" name="BMC Genomics">
        <title>The genome of Pelobacter carbinolicus reveals surprising metabolic capabilities and physiological features.</title>
        <authorList>
            <person name="Aklujkar M."/>
            <person name="Haveman S.A."/>
            <person name="Didonato R.Jr."/>
            <person name="Chertkov O."/>
            <person name="Han C.S."/>
            <person name="Land M.L."/>
            <person name="Brown P."/>
            <person name="Lovley D.R."/>
        </authorList>
    </citation>
    <scope>NUCLEOTIDE SEQUENCE [LARGE SCALE GENOMIC DNA]</scope>
    <source>
        <strain evidence="2">DSM 2380 / NBRC 103641 / GraBd1</strain>
    </source>
</reference>
<evidence type="ECO:0000313" key="1">
    <source>
        <dbReference type="EMBL" id="ABA89932.1"/>
    </source>
</evidence>
<dbReference type="STRING" id="338963.Pcar_2696"/>
<dbReference type="EMBL" id="CP000142">
    <property type="protein sequence ID" value="ABA89932.1"/>
    <property type="molecule type" value="Genomic_DNA"/>
</dbReference>
<dbReference type="RefSeq" id="WP_011342475.1">
    <property type="nucleotide sequence ID" value="NC_007498.2"/>
</dbReference>
<organism evidence="1 2">
    <name type="scientific">Syntrophotalea carbinolica (strain DSM 2380 / NBRC 103641 / GraBd1)</name>
    <name type="common">Pelobacter carbinolicus</name>
    <dbReference type="NCBI Taxonomy" id="338963"/>
    <lineage>
        <taxon>Bacteria</taxon>
        <taxon>Pseudomonadati</taxon>
        <taxon>Thermodesulfobacteriota</taxon>
        <taxon>Desulfuromonadia</taxon>
        <taxon>Desulfuromonadales</taxon>
        <taxon>Syntrophotaleaceae</taxon>
        <taxon>Syntrophotalea</taxon>
    </lineage>
</organism>
<name>Q3A125_SYNC1</name>
<dbReference type="Proteomes" id="UP000002534">
    <property type="component" value="Chromosome"/>
</dbReference>
<gene>
    <name evidence="1" type="ordered locus">Pcar_2696</name>
</gene>
<evidence type="ECO:0000313" key="2">
    <source>
        <dbReference type="Proteomes" id="UP000002534"/>
    </source>
</evidence>
<dbReference type="OrthoDB" id="5387044at2"/>
<accession>Q3A125</accession>
<dbReference type="eggNOG" id="COG3170">
    <property type="taxonomic scope" value="Bacteria"/>
</dbReference>
<dbReference type="AlphaFoldDB" id="Q3A125"/>
<keyword evidence="1" id="KW-0449">Lipoprotein</keyword>
<keyword evidence="2" id="KW-1185">Reference proteome</keyword>
<dbReference type="PROSITE" id="PS51257">
    <property type="entry name" value="PROKAR_LIPOPROTEIN"/>
    <property type="match status" value="1"/>
</dbReference>
<reference evidence="2" key="1">
    <citation type="submission" date="2005-10" db="EMBL/GenBank/DDBJ databases">
        <title>Complete sequence of Pelobacter carbinolicus DSM 2380.</title>
        <authorList>
            <person name="Copeland A."/>
            <person name="Lucas S."/>
            <person name="Lapidus A."/>
            <person name="Barry K."/>
            <person name="Detter J.C."/>
            <person name="Glavina T."/>
            <person name="Hammon N."/>
            <person name="Israni S."/>
            <person name="Pitluck S."/>
            <person name="Chertkov O."/>
            <person name="Schmutz J."/>
            <person name="Larimer F."/>
            <person name="Land M."/>
            <person name="Kyrpides N."/>
            <person name="Ivanova N."/>
            <person name="Richardson P."/>
        </authorList>
    </citation>
    <scope>NUCLEOTIDE SEQUENCE [LARGE SCALE GENOMIC DNA]</scope>
    <source>
        <strain evidence="2">DSM 2380 / NBRC 103641 / GraBd1</strain>
    </source>
</reference>
<dbReference type="KEGG" id="pca:Pcar_2696"/>
<sequence length="266" mass="29779">MRRLLWVVMLFVPVVLMGCSNGVYNVPKEQYRSMVKTLGVLPLMVDGGSEIHHPEARQVIDLLSRVNRGKEDSLVELLRQKKAYFDVRPVTGDPSALLRRIAVSRKAAGDEDGGYTYRFQPAAVAELARTTVSDALLVVVFNGAERQERRWDRTKINYLDAACDSILVSAAVVLPTGEVVWEYRSPLGEPFLNLQYPDFDEAHYNKSDQVALKYITLPGLERALTEPDEGWFGQTEVPVVYHQLFKELASGLKPGLLNPFSNGNAE</sequence>
<proteinExistence type="predicted"/>
<dbReference type="HOGENOM" id="CLU_071268_0_0_7"/>